<sequence>MLTDVHLAVFANMLDGVRSCVITRDEGGMLRHAWLSHTSLCVCSSCRLVERGPPVMGFSSATSCKLCIIL</sequence>
<dbReference type="AlphaFoldDB" id="A0AAY4BYV0"/>
<reference evidence="1" key="2">
    <citation type="submission" date="2025-08" db="UniProtKB">
        <authorList>
            <consortium name="Ensembl"/>
        </authorList>
    </citation>
    <scope>IDENTIFICATION</scope>
</reference>
<reference evidence="1 2" key="1">
    <citation type="submission" date="2020-06" db="EMBL/GenBank/DDBJ databases">
        <authorList>
            <consortium name="Wellcome Sanger Institute Data Sharing"/>
        </authorList>
    </citation>
    <scope>NUCLEOTIDE SEQUENCE [LARGE SCALE GENOMIC DNA]</scope>
</reference>
<dbReference type="Proteomes" id="UP000694580">
    <property type="component" value="Chromosome 14"/>
</dbReference>
<reference evidence="1" key="3">
    <citation type="submission" date="2025-09" db="UniProtKB">
        <authorList>
            <consortium name="Ensembl"/>
        </authorList>
    </citation>
    <scope>IDENTIFICATION</scope>
</reference>
<evidence type="ECO:0000313" key="1">
    <source>
        <dbReference type="Ensembl" id="ENSDCDP00010025954.1"/>
    </source>
</evidence>
<dbReference type="Ensembl" id="ENSDCDT00010032077.1">
    <property type="protein sequence ID" value="ENSDCDP00010025954.1"/>
    <property type="gene ID" value="ENSDCDG00010016406.1"/>
</dbReference>
<organism evidence="1 2">
    <name type="scientific">Denticeps clupeoides</name>
    <name type="common">denticle herring</name>
    <dbReference type="NCBI Taxonomy" id="299321"/>
    <lineage>
        <taxon>Eukaryota</taxon>
        <taxon>Metazoa</taxon>
        <taxon>Chordata</taxon>
        <taxon>Craniata</taxon>
        <taxon>Vertebrata</taxon>
        <taxon>Euteleostomi</taxon>
        <taxon>Actinopterygii</taxon>
        <taxon>Neopterygii</taxon>
        <taxon>Teleostei</taxon>
        <taxon>Clupei</taxon>
        <taxon>Clupeiformes</taxon>
        <taxon>Denticipitoidei</taxon>
        <taxon>Denticipitidae</taxon>
        <taxon>Denticeps</taxon>
    </lineage>
</organism>
<proteinExistence type="predicted"/>
<name>A0AAY4BYV0_9TELE</name>
<evidence type="ECO:0000313" key="2">
    <source>
        <dbReference type="Proteomes" id="UP000694580"/>
    </source>
</evidence>
<keyword evidence="2" id="KW-1185">Reference proteome</keyword>
<accession>A0AAY4BYV0</accession>
<protein>
    <submittedName>
        <fullName evidence="1">Uncharacterized protein</fullName>
    </submittedName>
</protein>